<keyword evidence="2" id="KW-0472">Membrane</keyword>
<accession>A0A1D1XDT8</accession>
<sequence length="427" mass="47489">MSTQKNFLLSNCLTTSFFRNKNFYVLHTTKIICFLLVILSISIPVRSHIVKRNSMCDSAYPGNTPLNVLFCKPLEGEKHEIGQIVNLSWNPSNAKLFGADAEVQVYLFRKQQNATGVEEAVILNPKNLTEYLVFPRENNSMNFTAEIGWLPSSTPSENNMFSFSFKVIPKGIDNNFDDSYSSPYFIVLGPKLEPGSGTKSTISVTTIQAIPTEIVSTSSIDSKAQNRVRSENNAFIIVASVSAFLAFIAIVIAVKSRRRNNNPTKHQSLSNLSASSSTPMITPLSIGKFGSNNRDSESPVEAESIHSTTPLANKEEMRLKPKSTVSFSSNENQPISASDAALLSDAFRKVLRKPDWKPEDEEDDDTNLSQEERLRRREAKELMKKELAEEGTDLQNISIRHTKVEIHNINDELDKDGASRSSESGSN</sequence>
<keyword evidence="2" id="KW-0812">Transmembrane</keyword>
<name>A0A1D1XDT8_9ARAE</name>
<evidence type="ECO:0000256" key="1">
    <source>
        <dbReference type="SAM" id="MobiDB-lite"/>
    </source>
</evidence>
<feature type="region of interest" description="Disordered" evidence="1">
    <location>
        <begin position="406"/>
        <end position="427"/>
    </location>
</feature>
<feature type="region of interest" description="Disordered" evidence="1">
    <location>
        <begin position="283"/>
        <end position="333"/>
    </location>
</feature>
<proteinExistence type="predicted"/>
<dbReference type="EMBL" id="GDJX01027371">
    <property type="protein sequence ID" value="JAT40565.1"/>
    <property type="molecule type" value="Transcribed_RNA"/>
</dbReference>
<evidence type="ECO:0000313" key="3">
    <source>
        <dbReference type="EMBL" id="JAT40565.1"/>
    </source>
</evidence>
<evidence type="ECO:0000256" key="2">
    <source>
        <dbReference type="SAM" id="Phobius"/>
    </source>
</evidence>
<protein>
    <submittedName>
        <fullName evidence="3">Uncharacterized protein</fullName>
    </submittedName>
</protein>
<feature type="compositionally biased region" description="Polar residues" evidence="1">
    <location>
        <begin position="323"/>
        <end position="333"/>
    </location>
</feature>
<feature type="transmembrane region" description="Helical" evidence="2">
    <location>
        <begin position="233"/>
        <end position="254"/>
    </location>
</feature>
<dbReference type="AlphaFoldDB" id="A0A1D1XDT8"/>
<keyword evidence="2" id="KW-1133">Transmembrane helix</keyword>
<feature type="compositionally biased region" description="Basic and acidic residues" evidence="1">
    <location>
        <begin position="406"/>
        <end position="418"/>
    </location>
</feature>
<reference evidence="3" key="1">
    <citation type="submission" date="2015-07" db="EMBL/GenBank/DDBJ databases">
        <title>Transcriptome Assembly of Anthurium amnicola.</title>
        <authorList>
            <person name="Suzuki J."/>
        </authorList>
    </citation>
    <scope>NUCLEOTIDE SEQUENCE</scope>
</reference>
<gene>
    <name evidence="3" type="ORF">g.29874</name>
</gene>
<feature type="transmembrane region" description="Helical" evidence="2">
    <location>
        <begin position="23"/>
        <end position="45"/>
    </location>
</feature>
<organism evidence="3">
    <name type="scientific">Anthurium amnicola</name>
    <dbReference type="NCBI Taxonomy" id="1678845"/>
    <lineage>
        <taxon>Eukaryota</taxon>
        <taxon>Viridiplantae</taxon>
        <taxon>Streptophyta</taxon>
        <taxon>Embryophyta</taxon>
        <taxon>Tracheophyta</taxon>
        <taxon>Spermatophyta</taxon>
        <taxon>Magnoliopsida</taxon>
        <taxon>Liliopsida</taxon>
        <taxon>Araceae</taxon>
        <taxon>Pothoideae</taxon>
        <taxon>Potheae</taxon>
        <taxon>Anthurium</taxon>
    </lineage>
</organism>